<dbReference type="Pfam" id="PF20236">
    <property type="entry name" value="DUF6593"/>
    <property type="match status" value="1"/>
</dbReference>
<protein>
    <recommendedName>
        <fullName evidence="1">DUF6593 domain-containing protein</fullName>
    </recommendedName>
</protein>
<proteinExistence type="predicted"/>
<name>A0A166FVS5_9AGAM</name>
<reference evidence="2 3" key="1">
    <citation type="journal article" date="2016" name="Mol. Biol. Evol.">
        <title>Comparative Genomics of Early-Diverging Mushroom-Forming Fungi Provides Insights into the Origins of Lignocellulose Decay Capabilities.</title>
        <authorList>
            <person name="Nagy L.G."/>
            <person name="Riley R."/>
            <person name="Tritt A."/>
            <person name="Adam C."/>
            <person name="Daum C."/>
            <person name="Floudas D."/>
            <person name="Sun H."/>
            <person name="Yadav J.S."/>
            <person name="Pangilinan J."/>
            <person name="Larsson K.H."/>
            <person name="Matsuura K."/>
            <person name="Barry K."/>
            <person name="Labutti K."/>
            <person name="Kuo R."/>
            <person name="Ohm R.A."/>
            <person name="Bhattacharya S.S."/>
            <person name="Shirouzu T."/>
            <person name="Yoshinaga Y."/>
            <person name="Martin F.M."/>
            <person name="Grigoriev I.V."/>
            <person name="Hibbett D.S."/>
        </authorList>
    </citation>
    <scope>NUCLEOTIDE SEQUENCE [LARGE SCALE GENOMIC DNA]</scope>
    <source>
        <strain evidence="2 3">CBS 109695</strain>
    </source>
</reference>
<feature type="domain" description="DUF6593" evidence="1">
    <location>
        <begin position="22"/>
        <end position="138"/>
    </location>
</feature>
<keyword evidence="3" id="KW-1185">Reference proteome</keyword>
<evidence type="ECO:0000313" key="3">
    <source>
        <dbReference type="Proteomes" id="UP000076532"/>
    </source>
</evidence>
<gene>
    <name evidence="2" type="ORF">FIBSPDRAFT_1047024</name>
</gene>
<evidence type="ECO:0000313" key="2">
    <source>
        <dbReference type="EMBL" id="KZP17217.1"/>
    </source>
</evidence>
<sequence>MDSQITLVDLENPVSLLFSSSSLDNTDISFSNDPRRILYTIRSLEPGAVLHVYNGSTSSIAATLKERVLLPDTITFGEGAFRSKVKVDRWLKKEIARDNNSFGRSLDLEAGLTVCWKASRQYRLALYDTRNHDRPIAHEALSSHLLEILVSFLILERKLREHERESSVLMAMARPASISTW</sequence>
<evidence type="ECO:0000259" key="1">
    <source>
        <dbReference type="Pfam" id="PF20236"/>
    </source>
</evidence>
<dbReference type="AlphaFoldDB" id="A0A166FVS5"/>
<dbReference type="OrthoDB" id="3256331at2759"/>
<accession>A0A166FVS5</accession>
<organism evidence="2 3">
    <name type="scientific">Athelia psychrophila</name>
    <dbReference type="NCBI Taxonomy" id="1759441"/>
    <lineage>
        <taxon>Eukaryota</taxon>
        <taxon>Fungi</taxon>
        <taxon>Dikarya</taxon>
        <taxon>Basidiomycota</taxon>
        <taxon>Agaricomycotina</taxon>
        <taxon>Agaricomycetes</taxon>
        <taxon>Agaricomycetidae</taxon>
        <taxon>Atheliales</taxon>
        <taxon>Atheliaceae</taxon>
        <taxon>Athelia</taxon>
    </lineage>
</organism>
<dbReference type="Proteomes" id="UP000076532">
    <property type="component" value="Unassembled WGS sequence"/>
</dbReference>
<dbReference type="InterPro" id="IPR046528">
    <property type="entry name" value="DUF6593"/>
</dbReference>
<dbReference type="EMBL" id="KV417585">
    <property type="protein sequence ID" value="KZP17217.1"/>
    <property type="molecule type" value="Genomic_DNA"/>
</dbReference>